<protein>
    <submittedName>
        <fullName evidence="5">Replication initiation and membrane attachment protein</fullName>
    </submittedName>
</protein>
<accession>A0ABZ2SSW8</accession>
<dbReference type="RefSeq" id="WP_207940807.1">
    <property type="nucleotide sequence ID" value="NZ_CP147251.1"/>
</dbReference>
<proteinExistence type="inferred from homology"/>
<gene>
    <name evidence="5" type="ORF">DOK78_001652</name>
</gene>
<organism evidence="5 6">
    <name type="scientific">Candidatus Enterococcus lowellii</name>
    <dbReference type="NCBI Taxonomy" id="2230877"/>
    <lineage>
        <taxon>Bacteria</taxon>
        <taxon>Bacillati</taxon>
        <taxon>Bacillota</taxon>
        <taxon>Bacilli</taxon>
        <taxon>Lactobacillales</taxon>
        <taxon>Enterococcaceae</taxon>
        <taxon>Enterococcus</taxon>
    </lineage>
</organism>
<comment type="similarity">
    <text evidence="1">Belongs to the DnaB/DnaD family.</text>
</comment>
<evidence type="ECO:0000256" key="1">
    <source>
        <dbReference type="ARBA" id="ARBA00093462"/>
    </source>
</evidence>
<evidence type="ECO:0000313" key="6">
    <source>
        <dbReference type="Proteomes" id="UP000664701"/>
    </source>
</evidence>
<keyword evidence="6" id="KW-1185">Reference proteome</keyword>
<evidence type="ECO:0000259" key="3">
    <source>
        <dbReference type="Pfam" id="PF07261"/>
    </source>
</evidence>
<dbReference type="EMBL" id="CP147251">
    <property type="protein sequence ID" value="WYJ77014.1"/>
    <property type="molecule type" value="Genomic_DNA"/>
</dbReference>
<evidence type="ECO:0000313" key="5">
    <source>
        <dbReference type="EMBL" id="WYJ77014.1"/>
    </source>
</evidence>
<evidence type="ECO:0000259" key="4">
    <source>
        <dbReference type="Pfam" id="PF25888"/>
    </source>
</evidence>
<dbReference type="Pfam" id="PF25888">
    <property type="entry name" value="WHD_DnaB"/>
    <property type="match status" value="1"/>
</dbReference>
<sequence>MKTAWDEVQPNHIYQVFKSLPLTKEGNDGLLYLYQPIIGAQALALYYALLGDEEDSFENDFAHIDMLHALNIGLPDFLHARKQLEGMGLLSVFMKEDVEFGRMFLYRLEEPLHPEVFFKDETYSFLLWSAIGERKFNQMVERFKPKKLDVSNYQEITCRFKDVYGSINEESFMRKSSKLEQVAQVYDVNKNNGIQLDASQIDWDFLLNLAEKKYISRTNFTTSFNHQLVLYQNLYGFDEMELVDLMTEAVSFIDGKVNEKELAKVVARHTKQIPQKKTGIYVSKDAETRRFNTLRQSGFSEQDIGLIQMSEATAPADFLQAIKQEKHSFVADSESWLLKSLIEKSPLANSVINVLMHYVLVVQNNSSLQASFVNRIATNWSEMGIKSPEEAIKHVRQLVKESKEAKEKRETQRTNYRKPIRKETLPDWVDNPVEEVEDSEKQAAINQRLQEYLQRKEGEK</sequence>
<feature type="region of interest" description="Disordered" evidence="2">
    <location>
        <begin position="402"/>
        <end position="424"/>
    </location>
</feature>
<reference evidence="5 6" key="2">
    <citation type="submission" date="2024-03" db="EMBL/GenBank/DDBJ databases">
        <title>The Genome Sequence of Enterococcus sp. DIV2402.</title>
        <authorList>
            <consortium name="The Broad Institute Genomics Platform"/>
            <consortium name="The Broad Institute Microbial Omics Core"/>
            <consortium name="The Broad Institute Genomic Center for Infectious Diseases"/>
            <person name="Earl A."/>
            <person name="Manson A."/>
            <person name="Gilmore M."/>
            <person name="Schwartman J."/>
            <person name="Shea T."/>
            <person name="Abouelleil A."/>
            <person name="Cao P."/>
            <person name="Chapman S."/>
            <person name="Cusick C."/>
            <person name="Young S."/>
            <person name="Neafsey D."/>
            <person name="Nusbaum C."/>
            <person name="Birren B."/>
        </authorList>
    </citation>
    <scope>NUCLEOTIDE SEQUENCE [LARGE SCALE GENOMIC DNA]</scope>
    <source>
        <strain evidence="5 6">DIV2402</strain>
    </source>
</reference>
<name>A0ABZ2SSW8_9ENTE</name>
<evidence type="ECO:0000256" key="2">
    <source>
        <dbReference type="SAM" id="MobiDB-lite"/>
    </source>
</evidence>
<dbReference type="Pfam" id="PF07261">
    <property type="entry name" value="DnaB_2"/>
    <property type="match status" value="1"/>
</dbReference>
<dbReference type="InterPro" id="IPR058660">
    <property type="entry name" value="WHD_DnaB"/>
</dbReference>
<reference evidence="5 6" key="1">
    <citation type="submission" date="2021-03" db="EMBL/GenBank/DDBJ databases">
        <authorList>
            <person name="Gilmore M.S."/>
            <person name="Schwartzman J."/>
            <person name="Van Tyne D."/>
            <person name="Martin M."/>
            <person name="Earl A.M."/>
            <person name="Manson A.L."/>
            <person name="Straub T."/>
            <person name="Salamzade R."/>
            <person name="Saavedra J."/>
            <person name="Lebreton F."/>
            <person name="Prichula J."/>
            <person name="Schaufler K."/>
            <person name="Gaca A."/>
            <person name="Sgardioli B."/>
            <person name="Wagenaar J."/>
            <person name="Strong T."/>
        </authorList>
    </citation>
    <scope>NUCLEOTIDE SEQUENCE [LARGE SCALE GENOMIC DNA]</scope>
    <source>
        <strain evidence="5 6">DIV2402</strain>
    </source>
</reference>
<feature type="compositionally biased region" description="Basic and acidic residues" evidence="2">
    <location>
        <begin position="402"/>
        <end position="412"/>
    </location>
</feature>
<feature type="domain" description="Replicative helicase loading/DNA remodeling protein DnaB N-terminal winged helix" evidence="4">
    <location>
        <begin position="9"/>
        <end position="248"/>
    </location>
</feature>
<dbReference type="Proteomes" id="UP000664701">
    <property type="component" value="Chromosome"/>
</dbReference>
<dbReference type="InterPro" id="IPR006343">
    <property type="entry name" value="DnaB/C_C"/>
</dbReference>
<feature type="domain" description="DnaB/C C-terminal" evidence="3">
    <location>
        <begin position="319"/>
        <end position="394"/>
    </location>
</feature>